<feature type="compositionally biased region" description="Low complexity" evidence="6">
    <location>
        <begin position="333"/>
        <end position="354"/>
    </location>
</feature>
<feature type="compositionally biased region" description="Pro residues" evidence="6">
    <location>
        <begin position="304"/>
        <end position="316"/>
    </location>
</feature>
<keyword evidence="5" id="KW-0378">Hydrolase</keyword>
<dbReference type="OrthoDB" id="4567at2759"/>
<dbReference type="GO" id="GO:0009062">
    <property type="term" value="P:fatty acid catabolic process"/>
    <property type="evidence" value="ECO:0007669"/>
    <property type="project" value="TreeGrafter"/>
</dbReference>
<dbReference type="GO" id="GO:0008195">
    <property type="term" value="F:phosphatidate phosphatase activity"/>
    <property type="evidence" value="ECO:0007669"/>
    <property type="project" value="UniProtKB-EC"/>
</dbReference>
<reference evidence="9" key="1">
    <citation type="journal article" date="2014" name="Proc. Natl. Acad. Sci. U.S.A.">
        <title>Extensive sampling of basidiomycete genomes demonstrates inadequacy of the white-rot/brown-rot paradigm for wood decay fungi.</title>
        <authorList>
            <person name="Riley R."/>
            <person name="Salamov A.A."/>
            <person name="Brown D.W."/>
            <person name="Nagy L.G."/>
            <person name="Floudas D."/>
            <person name="Held B.W."/>
            <person name="Levasseur A."/>
            <person name="Lombard V."/>
            <person name="Morin E."/>
            <person name="Otillar R."/>
            <person name="Lindquist E.A."/>
            <person name="Sun H."/>
            <person name="LaButti K.M."/>
            <person name="Schmutz J."/>
            <person name="Jabbour D."/>
            <person name="Luo H."/>
            <person name="Baker S.E."/>
            <person name="Pisabarro A.G."/>
            <person name="Walton J.D."/>
            <person name="Blanchette R.A."/>
            <person name="Henrissat B."/>
            <person name="Martin F."/>
            <person name="Cullen D."/>
            <person name="Hibbett D.S."/>
            <person name="Grigoriev I.V."/>
        </authorList>
    </citation>
    <scope>NUCLEOTIDE SEQUENCE [LARGE SCALE GENOMIC DNA]</scope>
    <source>
        <strain evidence="9">CBS 339.88</strain>
    </source>
</reference>
<dbReference type="Pfam" id="PF16876">
    <property type="entry name" value="Lipin_mid"/>
    <property type="match status" value="1"/>
</dbReference>
<feature type="compositionally biased region" description="Basic and acidic residues" evidence="6">
    <location>
        <begin position="170"/>
        <end position="183"/>
    </location>
</feature>
<proteinExistence type="inferred from homology"/>
<dbReference type="PANTHER" id="PTHR12181:SF12">
    <property type="entry name" value="PHOSPHATIDATE PHOSPHATASE"/>
    <property type="match status" value="1"/>
</dbReference>
<feature type="compositionally biased region" description="Basic and acidic residues" evidence="6">
    <location>
        <begin position="695"/>
        <end position="736"/>
    </location>
</feature>
<dbReference type="SUPFAM" id="SSF56784">
    <property type="entry name" value="HAD-like"/>
    <property type="match status" value="1"/>
</dbReference>
<dbReference type="InterPro" id="IPR031703">
    <property type="entry name" value="Lipin_mid"/>
</dbReference>
<feature type="compositionally biased region" description="Acidic residues" evidence="6">
    <location>
        <begin position="515"/>
        <end position="526"/>
    </location>
</feature>
<feature type="domain" description="LNS2/PITP" evidence="7">
    <location>
        <begin position="909"/>
        <end position="1066"/>
    </location>
</feature>
<evidence type="ECO:0000259" key="7">
    <source>
        <dbReference type="SMART" id="SM00775"/>
    </source>
</evidence>
<keyword evidence="4" id="KW-0597">Phosphoprotein</keyword>
<keyword evidence="9" id="KW-1185">Reference proteome</keyword>
<dbReference type="PANTHER" id="PTHR12181">
    <property type="entry name" value="LIPIN"/>
    <property type="match status" value="1"/>
</dbReference>
<dbReference type="SMART" id="SM00775">
    <property type="entry name" value="LNS2"/>
    <property type="match status" value="1"/>
</dbReference>
<dbReference type="Pfam" id="PF04571">
    <property type="entry name" value="Lipin_N"/>
    <property type="match status" value="1"/>
</dbReference>
<dbReference type="EC" id="3.1.3.4" evidence="3"/>
<dbReference type="EMBL" id="KL142368">
    <property type="protein sequence ID" value="KDR84020.1"/>
    <property type="molecule type" value="Genomic_DNA"/>
</dbReference>
<dbReference type="InterPro" id="IPR031315">
    <property type="entry name" value="LNS2/PITP"/>
</dbReference>
<gene>
    <name evidence="8" type="ORF">GALMADRAFT_236605</name>
</gene>
<dbReference type="GO" id="GO:0005634">
    <property type="term" value="C:nucleus"/>
    <property type="evidence" value="ECO:0007669"/>
    <property type="project" value="UniProtKB-ARBA"/>
</dbReference>
<evidence type="ECO:0000256" key="4">
    <source>
        <dbReference type="ARBA" id="ARBA00022553"/>
    </source>
</evidence>
<feature type="region of interest" description="Disordered" evidence="6">
    <location>
        <begin position="267"/>
        <end position="387"/>
    </location>
</feature>
<feature type="compositionally biased region" description="Low complexity" evidence="6">
    <location>
        <begin position="373"/>
        <end position="382"/>
    </location>
</feature>
<dbReference type="FunFam" id="3.40.50.1000:FF:000063">
    <property type="entry name" value="Nuclear elongation and deformation protein"/>
    <property type="match status" value="1"/>
</dbReference>
<dbReference type="STRING" id="685588.A0A067TLD6"/>
<feature type="compositionally biased region" description="Polar residues" evidence="6">
    <location>
        <begin position="322"/>
        <end position="332"/>
    </location>
</feature>
<feature type="region of interest" description="Disordered" evidence="6">
    <location>
        <begin position="1201"/>
        <end position="1321"/>
    </location>
</feature>
<dbReference type="InterPro" id="IPR036412">
    <property type="entry name" value="HAD-like_sf"/>
</dbReference>
<dbReference type="Gene3D" id="3.40.50.1000">
    <property type="entry name" value="HAD superfamily/HAD-like"/>
    <property type="match status" value="1"/>
</dbReference>
<dbReference type="InterPro" id="IPR026058">
    <property type="entry name" value="LIPIN"/>
</dbReference>
<feature type="region of interest" description="Disordered" evidence="6">
    <location>
        <begin position="108"/>
        <end position="236"/>
    </location>
</feature>
<feature type="compositionally biased region" description="Basic and acidic residues" evidence="6">
    <location>
        <begin position="527"/>
        <end position="543"/>
    </location>
</feature>
<accession>A0A067TLD6</accession>
<feature type="compositionally biased region" description="Low complexity" evidence="6">
    <location>
        <begin position="1207"/>
        <end position="1218"/>
    </location>
</feature>
<sequence>MNYIRGAVNAISAPYQYYKDLPPINPATLTGAIDVIVIQRPTDNGDTELVCSPFHVRFGKWQVLRPGEKKVNVFVNGHPIPFNMKIGEAGEAFFVFETDDDVPADLITSPILQPTIPGETEEKPEKEPAEADRFGAKFDESKEEPDRVASVPKPEDKDTRVEPDFLDLDGGPREDDVGEDVRTTPKQTFTVPLSLRRSGSRATINQRSALGLPSPPPSRDEPMEQPQEPKVNEQDKHVDAALDALRTQAHVPEVEYHHDITLDMEGYKSGYHDREASDQTVRSSSSTSTSSQRPDSNGQFNFPSKPPSPPPLPTKPTPTLSHTQSAMHSTYAPSPEDSPSPSSSPSTSPAHPFPFRATSEPPPDLDSENDVVSALSLSSQAHAHPKHLHIQMPMQEYSWEWGAFPQPSPMKASFGKGGRIEPHKGVRVSGGANRKSRTGFGERRGRPVSMALPPVVQSSSQGAEEGAAEEDDGYERTPGGSGLPGRSRSVPPHFLESPGPSRKRQKGSREYKEYEDVDDDNQEEEEERGRDGRPWAEEGRSGLEESMGEMDSGTYGAGGTLSSSRDDPSMFVLSIEDKKIGFQLSLVPAEDDNLRTARPRGTSGTRSLDEFEVALSFDQYRIDWNRFLEDESVVNDPRLVIRWGTNQYITRKDGSPLMDSLVHWRSAALTKRASGDALRPVSPPPPPSDSALTDQQRDEELLWETGEQKAHERSKSEPPSAKEVRQAEEDDKRAEAAGHGYGQGAAKKPTSSSWVQWWSRSRRKDSVSGASNGNDTRGYGVLDSKKDSSTSSLPLPPRNKAFLDERQKSVSTDRVDHVQTGGVPTTPVQLPADGARGPSMISRDQDTTPTRPSVPPPVKRFAKTLRLTSDQLKSLNLRPGANSITFSLSASGAIAATARIFVWSSTDLVLISDIDGTITKSDGLGHVFAMIGRDWTHVGVAKLYTDIVRNGYKIMYLTSRAIGQADATRDYLKGIKQNNYQLPEGPVIMSPDRLMASLHREVIMRKPEVFKMACLRDIQRLFGESARNPFYAGFGNRITDALSYRSVNVPSARIFTIDSSGEVKMELLELAGYKSSYIHMTDLVDQMFPPIHRKWAPEFTDFNYWKAPVQEFPLPDFSPPSPALSARSDTSNQSALARLRNFSLGGNANPSKSQHLNRQSLIASAADGLGFDGDSYRNSHLRQMSSFEKLSSTLGFMSTSNDDALRRSASPSSSSSYLDSDDEDGEDGELGLDGQRRKRVRRRSMTSMPGTLDETHFGLDDDDEEDGHDDQGHFRQGEEDGEDEGAYDGEGEENGDPEEEAEEAFDDDILAAGEMQNVPFL</sequence>
<dbReference type="HOGENOM" id="CLU_002546_2_1_1"/>
<evidence type="ECO:0000256" key="3">
    <source>
        <dbReference type="ARBA" id="ARBA00012638"/>
    </source>
</evidence>
<dbReference type="GO" id="GO:0019432">
    <property type="term" value="P:triglyceride biosynthetic process"/>
    <property type="evidence" value="ECO:0007669"/>
    <property type="project" value="TreeGrafter"/>
</dbReference>
<dbReference type="Pfam" id="PF08235">
    <property type="entry name" value="LNS2"/>
    <property type="match status" value="1"/>
</dbReference>
<evidence type="ECO:0000256" key="1">
    <source>
        <dbReference type="ARBA" id="ARBA00001946"/>
    </source>
</evidence>
<feature type="compositionally biased region" description="Basic and acidic residues" evidence="6">
    <location>
        <begin position="801"/>
        <end position="817"/>
    </location>
</feature>
<dbReference type="InterPro" id="IPR007651">
    <property type="entry name" value="Lipin_N"/>
</dbReference>
<protein>
    <recommendedName>
        <fullName evidence="3">phosphatidate phosphatase</fullName>
        <ecNumber evidence="3">3.1.3.4</ecNumber>
    </recommendedName>
</protein>
<feature type="compositionally biased region" description="Polar residues" evidence="6">
    <location>
        <begin position="292"/>
        <end position="302"/>
    </location>
</feature>
<feature type="region of interest" description="Disordered" evidence="6">
    <location>
        <begin position="405"/>
        <end position="566"/>
    </location>
</feature>
<evidence type="ECO:0000313" key="9">
    <source>
        <dbReference type="Proteomes" id="UP000027222"/>
    </source>
</evidence>
<feature type="region of interest" description="Disordered" evidence="6">
    <location>
        <begin position="672"/>
        <end position="857"/>
    </location>
</feature>
<name>A0A067TLD6_GALM3</name>
<dbReference type="InterPro" id="IPR023214">
    <property type="entry name" value="HAD_sf"/>
</dbReference>
<evidence type="ECO:0000256" key="2">
    <source>
        <dbReference type="ARBA" id="ARBA00005476"/>
    </source>
</evidence>
<evidence type="ECO:0000313" key="8">
    <source>
        <dbReference type="EMBL" id="KDR84020.1"/>
    </source>
</evidence>
<comment type="cofactor">
    <cofactor evidence="1">
        <name>Mg(2+)</name>
        <dbReference type="ChEBI" id="CHEBI:18420"/>
    </cofactor>
</comment>
<dbReference type="Proteomes" id="UP000027222">
    <property type="component" value="Unassembled WGS sequence"/>
</dbReference>
<feature type="compositionally biased region" description="Acidic residues" evidence="6">
    <location>
        <begin position="1219"/>
        <end position="1230"/>
    </location>
</feature>
<evidence type="ECO:0000256" key="6">
    <source>
        <dbReference type="SAM" id="MobiDB-lite"/>
    </source>
</evidence>
<feature type="compositionally biased region" description="Basic and acidic residues" evidence="6">
    <location>
        <begin position="1269"/>
        <end position="1278"/>
    </location>
</feature>
<organism evidence="8 9">
    <name type="scientific">Galerina marginata (strain CBS 339.88)</name>
    <dbReference type="NCBI Taxonomy" id="685588"/>
    <lineage>
        <taxon>Eukaryota</taxon>
        <taxon>Fungi</taxon>
        <taxon>Dikarya</taxon>
        <taxon>Basidiomycota</taxon>
        <taxon>Agaricomycotina</taxon>
        <taxon>Agaricomycetes</taxon>
        <taxon>Agaricomycetidae</taxon>
        <taxon>Agaricales</taxon>
        <taxon>Agaricineae</taxon>
        <taxon>Strophariaceae</taxon>
        <taxon>Galerina</taxon>
    </lineage>
</organism>
<dbReference type="InterPro" id="IPR013209">
    <property type="entry name" value="LNS2"/>
</dbReference>
<feature type="compositionally biased region" description="Basic and acidic residues" evidence="6">
    <location>
        <begin position="120"/>
        <end position="163"/>
    </location>
</feature>
<comment type="similarity">
    <text evidence="2">Belongs to the lipin family.</text>
</comment>
<evidence type="ECO:0000256" key="5">
    <source>
        <dbReference type="ARBA" id="ARBA00022801"/>
    </source>
</evidence>
<feature type="compositionally biased region" description="Acidic residues" evidence="6">
    <location>
        <begin position="1279"/>
        <end position="1309"/>
    </location>
</feature>